<organism evidence="1 2">
    <name type="scientific">Phyllostomus discolor</name>
    <name type="common">pale spear-nosed bat</name>
    <dbReference type="NCBI Taxonomy" id="89673"/>
    <lineage>
        <taxon>Eukaryota</taxon>
        <taxon>Metazoa</taxon>
        <taxon>Chordata</taxon>
        <taxon>Craniata</taxon>
        <taxon>Vertebrata</taxon>
        <taxon>Euteleostomi</taxon>
        <taxon>Mammalia</taxon>
        <taxon>Eutheria</taxon>
        <taxon>Laurasiatheria</taxon>
        <taxon>Chiroptera</taxon>
        <taxon>Yangochiroptera</taxon>
        <taxon>Phyllostomidae</taxon>
        <taxon>Phyllostominae</taxon>
        <taxon>Phyllostomus</taxon>
    </lineage>
</organism>
<dbReference type="EMBL" id="JABVXQ010000008">
    <property type="protein sequence ID" value="KAF6094735.1"/>
    <property type="molecule type" value="Genomic_DNA"/>
</dbReference>
<comment type="caution">
    <text evidence="1">The sequence shown here is derived from an EMBL/GenBank/DDBJ whole genome shotgun (WGS) entry which is preliminary data.</text>
</comment>
<protein>
    <submittedName>
        <fullName evidence="1">Uncharacterized protein</fullName>
    </submittedName>
</protein>
<sequence length="189" mass="20204">MLKSCVFPRIPACSMMKSELEARIMDLCVGRKDKLAASLKDEAEPGHTVAQGNSRSQLLVVNLVRASQTASGPSFLRHLLPTSRWACGSSRNHPVPFHIQHVKGLVLSSVLEGGLILVTSVGVFRCLKTWSLASCFSSPMALLSSTEAPGVLVLLILRFSHPSCQCDYIPVLCSTLAGGATREVTAQSG</sequence>
<dbReference type="Proteomes" id="UP000664940">
    <property type="component" value="Unassembled WGS sequence"/>
</dbReference>
<name>A0A834DSR3_9CHIR</name>
<evidence type="ECO:0000313" key="2">
    <source>
        <dbReference type="Proteomes" id="UP000664940"/>
    </source>
</evidence>
<accession>A0A834DSR3</accession>
<dbReference type="AlphaFoldDB" id="A0A834DSR3"/>
<evidence type="ECO:0000313" key="1">
    <source>
        <dbReference type="EMBL" id="KAF6094735.1"/>
    </source>
</evidence>
<proteinExistence type="predicted"/>
<reference evidence="1 2" key="1">
    <citation type="journal article" date="2020" name="Nature">
        <title>Six reference-quality genomes reveal evolution of bat adaptations.</title>
        <authorList>
            <person name="Jebb D."/>
            <person name="Huang Z."/>
            <person name="Pippel M."/>
            <person name="Hughes G.M."/>
            <person name="Lavrichenko K."/>
            <person name="Devanna P."/>
            <person name="Winkler S."/>
            <person name="Jermiin L.S."/>
            <person name="Skirmuntt E.C."/>
            <person name="Katzourakis A."/>
            <person name="Burkitt-Gray L."/>
            <person name="Ray D.A."/>
            <person name="Sullivan K.A.M."/>
            <person name="Roscito J.G."/>
            <person name="Kirilenko B.M."/>
            <person name="Davalos L.M."/>
            <person name="Corthals A.P."/>
            <person name="Power M.L."/>
            <person name="Jones G."/>
            <person name="Ransome R.D."/>
            <person name="Dechmann D.K.N."/>
            <person name="Locatelli A.G."/>
            <person name="Puechmaille S.J."/>
            <person name="Fedrigo O."/>
            <person name="Jarvis E.D."/>
            <person name="Hiller M."/>
            <person name="Vernes S.C."/>
            <person name="Myers E.W."/>
            <person name="Teeling E.C."/>
        </authorList>
    </citation>
    <scope>NUCLEOTIDE SEQUENCE [LARGE SCALE GENOMIC DNA]</scope>
    <source>
        <strain evidence="1">Bat1K_MPI-CBG_1</strain>
    </source>
</reference>
<gene>
    <name evidence="1" type="ORF">HJG60_011833</name>
</gene>